<evidence type="ECO:0000256" key="5">
    <source>
        <dbReference type="SAM" id="MobiDB-lite"/>
    </source>
</evidence>
<reference evidence="6 7" key="1">
    <citation type="journal article" date="2018" name="Sci. Rep.">
        <title>Raphidocelis subcapitata (=Pseudokirchneriella subcapitata) provides an insight into genome evolution and environmental adaptations in the Sphaeropleales.</title>
        <authorList>
            <person name="Suzuki S."/>
            <person name="Yamaguchi H."/>
            <person name="Nakajima N."/>
            <person name="Kawachi M."/>
        </authorList>
    </citation>
    <scope>NUCLEOTIDE SEQUENCE [LARGE SCALE GENOMIC DNA]</scope>
    <source>
        <strain evidence="6 7">NIES-35</strain>
    </source>
</reference>
<evidence type="ECO:0008006" key="8">
    <source>
        <dbReference type="Google" id="ProtNLM"/>
    </source>
</evidence>
<proteinExistence type="predicted"/>
<dbReference type="Gene3D" id="1.10.490.10">
    <property type="entry name" value="Globins"/>
    <property type="match status" value="1"/>
</dbReference>
<dbReference type="AlphaFoldDB" id="A0A2V0NYE5"/>
<name>A0A2V0NYE5_9CHLO</name>
<dbReference type="InterPro" id="IPR001486">
    <property type="entry name" value="Hemoglobin_trunc"/>
</dbReference>
<dbReference type="GO" id="GO:0046872">
    <property type="term" value="F:metal ion binding"/>
    <property type="evidence" value="ECO:0007669"/>
    <property type="project" value="UniProtKB-KW"/>
</dbReference>
<evidence type="ECO:0000313" key="7">
    <source>
        <dbReference type="Proteomes" id="UP000247498"/>
    </source>
</evidence>
<keyword evidence="1" id="KW-0813">Transport</keyword>
<dbReference type="GO" id="GO:0019825">
    <property type="term" value="F:oxygen binding"/>
    <property type="evidence" value="ECO:0007669"/>
    <property type="project" value="InterPro"/>
</dbReference>
<feature type="compositionally biased region" description="Low complexity" evidence="5">
    <location>
        <begin position="27"/>
        <end position="36"/>
    </location>
</feature>
<organism evidence="6 7">
    <name type="scientific">Raphidocelis subcapitata</name>
    <dbReference type="NCBI Taxonomy" id="307507"/>
    <lineage>
        <taxon>Eukaryota</taxon>
        <taxon>Viridiplantae</taxon>
        <taxon>Chlorophyta</taxon>
        <taxon>core chlorophytes</taxon>
        <taxon>Chlorophyceae</taxon>
        <taxon>CS clade</taxon>
        <taxon>Sphaeropleales</taxon>
        <taxon>Selenastraceae</taxon>
        <taxon>Raphidocelis</taxon>
    </lineage>
</organism>
<dbReference type="Pfam" id="PF01152">
    <property type="entry name" value="Bac_globin"/>
    <property type="match status" value="1"/>
</dbReference>
<feature type="compositionally biased region" description="Gly residues" evidence="5">
    <location>
        <begin position="37"/>
        <end position="47"/>
    </location>
</feature>
<protein>
    <recommendedName>
        <fullName evidence="8">Globin</fullName>
    </recommendedName>
</protein>
<dbReference type="OrthoDB" id="549135at2759"/>
<evidence type="ECO:0000256" key="1">
    <source>
        <dbReference type="ARBA" id="ARBA00022448"/>
    </source>
</evidence>
<evidence type="ECO:0000313" key="6">
    <source>
        <dbReference type="EMBL" id="GBF90610.1"/>
    </source>
</evidence>
<accession>A0A2V0NYE5</accession>
<dbReference type="SUPFAM" id="SSF46458">
    <property type="entry name" value="Globin-like"/>
    <property type="match status" value="1"/>
</dbReference>
<dbReference type="Proteomes" id="UP000247498">
    <property type="component" value="Unassembled WGS sequence"/>
</dbReference>
<sequence>MGQLFSKRAPATDAAPAAAQRPPPAPRAAADSAARGAGSGSGSGSGSDDGAQLHCPDAAAAAAQEARDEFATGEASPARTGSGGLPKGILRPPSSEPVTLARRSHSSDGSAMRNVKFASEPSPRASGEWRRTHELAASDSVSLKKVVDVFYEKVMADPVLSPFFHEVDVPKLKSHQVQFMAMAFGGKELVLEEHPNLNLRRIHYKLIRDRGLTERHWEVFFERFKDALRELPEIPEATKSTALRSVATTRAYFVPLSDADEARYGGAGGAAGAAAAAAAAVR</sequence>
<dbReference type="InterPro" id="IPR009050">
    <property type="entry name" value="Globin-like_sf"/>
</dbReference>
<gene>
    <name evidence="6" type="ORF">Rsub_03182</name>
</gene>
<dbReference type="InParanoid" id="A0A2V0NYE5"/>
<keyword evidence="4" id="KW-0408">Iron</keyword>
<feature type="compositionally biased region" description="Low complexity" evidence="5">
    <location>
        <begin position="8"/>
        <end position="20"/>
    </location>
</feature>
<evidence type="ECO:0000256" key="4">
    <source>
        <dbReference type="ARBA" id="ARBA00023004"/>
    </source>
</evidence>
<comment type="caution">
    <text evidence="6">The sequence shown here is derived from an EMBL/GenBank/DDBJ whole genome shotgun (WGS) entry which is preliminary data.</text>
</comment>
<dbReference type="CDD" id="cd00454">
    <property type="entry name" value="TrHb1_N"/>
    <property type="match status" value="1"/>
</dbReference>
<keyword evidence="7" id="KW-1185">Reference proteome</keyword>
<dbReference type="GO" id="GO:0020037">
    <property type="term" value="F:heme binding"/>
    <property type="evidence" value="ECO:0007669"/>
    <property type="project" value="InterPro"/>
</dbReference>
<keyword evidence="2" id="KW-0349">Heme</keyword>
<dbReference type="EMBL" id="BDRX01000018">
    <property type="protein sequence ID" value="GBF90610.1"/>
    <property type="molecule type" value="Genomic_DNA"/>
</dbReference>
<keyword evidence="3" id="KW-0479">Metal-binding</keyword>
<feature type="region of interest" description="Disordered" evidence="5">
    <location>
        <begin position="1"/>
        <end position="130"/>
    </location>
</feature>
<evidence type="ECO:0000256" key="2">
    <source>
        <dbReference type="ARBA" id="ARBA00022617"/>
    </source>
</evidence>
<dbReference type="InterPro" id="IPR012292">
    <property type="entry name" value="Globin/Proto"/>
</dbReference>
<evidence type="ECO:0000256" key="3">
    <source>
        <dbReference type="ARBA" id="ARBA00022723"/>
    </source>
</evidence>